<keyword evidence="1" id="KW-0677">Repeat</keyword>
<dbReference type="SMART" id="SM00223">
    <property type="entry name" value="APPLE"/>
    <property type="match status" value="2"/>
</dbReference>
<evidence type="ECO:0000259" key="3">
    <source>
        <dbReference type="PROSITE" id="PS50948"/>
    </source>
</evidence>
<dbReference type="SUPFAM" id="SSF57414">
    <property type="entry name" value="Hairpin loop containing domain-like"/>
    <property type="match status" value="1"/>
</dbReference>
<dbReference type="AlphaFoldDB" id="A0A819ZQ43"/>
<dbReference type="Pfam" id="PF14295">
    <property type="entry name" value="PAN_4"/>
    <property type="match status" value="2"/>
</dbReference>
<feature type="non-terminal residue" evidence="4">
    <location>
        <position position="1"/>
    </location>
</feature>
<keyword evidence="2" id="KW-1015">Disulfide bond</keyword>
<reference evidence="4" key="1">
    <citation type="submission" date="2021-02" db="EMBL/GenBank/DDBJ databases">
        <authorList>
            <person name="Nowell W R."/>
        </authorList>
    </citation>
    <scope>NUCLEOTIDE SEQUENCE</scope>
</reference>
<dbReference type="Gene3D" id="3.50.4.10">
    <property type="entry name" value="Hepatocyte Growth Factor"/>
    <property type="match status" value="2"/>
</dbReference>
<evidence type="ECO:0000313" key="4">
    <source>
        <dbReference type="EMBL" id="CAF4177738.1"/>
    </source>
</evidence>
<comment type="caution">
    <text evidence="4">The sequence shown here is derived from an EMBL/GenBank/DDBJ whole genome shotgun (WGS) entry which is preliminary data.</text>
</comment>
<feature type="domain" description="Apple" evidence="3">
    <location>
        <begin position="183"/>
        <end position="258"/>
    </location>
</feature>
<dbReference type="InterPro" id="IPR000177">
    <property type="entry name" value="Apple"/>
</dbReference>
<proteinExistence type="predicted"/>
<name>A0A819ZQ43_9BILA</name>
<dbReference type="GO" id="GO:0005576">
    <property type="term" value="C:extracellular region"/>
    <property type="evidence" value="ECO:0007669"/>
    <property type="project" value="InterPro"/>
</dbReference>
<feature type="non-terminal residue" evidence="4">
    <location>
        <position position="288"/>
    </location>
</feature>
<dbReference type="PROSITE" id="PS50948">
    <property type="entry name" value="PAN"/>
    <property type="match status" value="2"/>
</dbReference>
<feature type="domain" description="Apple" evidence="3">
    <location>
        <begin position="107"/>
        <end position="182"/>
    </location>
</feature>
<dbReference type="Proteomes" id="UP000663868">
    <property type="component" value="Unassembled WGS sequence"/>
</dbReference>
<dbReference type="InterPro" id="IPR003609">
    <property type="entry name" value="Pan_app"/>
</dbReference>
<evidence type="ECO:0000256" key="2">
    <source>
        <dbReference type="ARBA" id="ARBA00023157"/>
    </source>
</evidence>
<gene>
    <name evidence="4" type="ORF">KXQ929_LOCUS38767</name>
</gene>
<evidence type="ECO:0000313" key="5">
    <source>
        <dbReference type="Proteomes" id="UP000663868"/>
    </source>
</evidence>
<dbReference type="EMBL" id="CAJOBB010007086">
    <property type="protein sequence ID" value="CAF4177738.1"/>
    <property type="molecule type" value="Genomic_DNA"/>
</dbReference>
<sequence>MASINYDIPARVIVFHDENGLICWNVEAEQICSTNNQCANLPTGDGSSVVCAYNYASCNDLTACESDNSCALPNTICLKHRCHIHPVCYPKSMTSQTICPPISGDTCGGFIRKDDWDISGNDLLSSPVQVTDYASCCTKCQTTSGCKAFAYSPTTKDCWPKTSTGDGGKPEGNRISGYSSNMCGGFIRKDDWDIPGNDLLSSSVQVSDYAGCCIKCQTTSGCKAFAYSPSTKECWLKTSTGNGGFSRSDRISGFDGEIVGATWQEHWFEHNQLLTRVYYGDDLALYYD</sequence>
<organism evidence="4 5">
    <name type="scientific">Adineta steineri</name>
    <dbReference type="NCBI Taxonomy" id="433720"/>
    <lineage>
        <taxon>Eukaryota</taxon>
        <taxon>Metazoa</taxon>
        <taxon>Spiralia</taxon>
        <taxon>Gnathifera</taxon>
        <taxon>Rotifera</taxon>
        <taxon>Eurotatoria</taxon>
        <taxon>Bdelloidea</taxon>
        <taxon>Adinetida</taxon>
        <taxon>Adinetidae</taxon>
        <taxon>Adineta</taxon>
    </lineage>
</organism>
<accession>A0A819ZQ43</accession>
<dbReference type="GO" id="GO:0006508">
    <property type="term" value="P:proteolysis"/>
    <property type="evidence" value="ECO:0007669"/>
    <property type="project" value="InterPro"/>
</dbReference>
<protein>
    <recommendedName>
        <fullName evidence="3">Apple domain-containing protein</fullName>
    </recommendedName>
</protein>
<evidence type="ECO:0000256" key="1">
    <source>
        <dbReference type="ARBA" id="ARBA00022737"/>
    </source>
</evidence>